<dbReference type="AlphaFoldDB" id="A0A6S6TY58"/>
<keyword evidence="2" id="KW-0732">Signal</keyword>
<reference evidence="3" key="1">
    <citation type="submission" date="2020-01" db="EMBL/GenBank/DDBJ databases">
        <authorList>
            <person name="Meier V. D."/>
            <person name="Meier V D."/>
        </authorList>
    </citation>
    <scope>NUCLEOTIDE SEQUENCE</scope>
    <source>
        <strain evidence="3">HLG_WM_MAG_08</strain>
    </source>
</reference>
<feature type="signal peptide" evidence="2">
    <location>
        <begin position="1"/>
        <end position="31"/>
    </location>
</feature>
<sequence length="107" mass="11785">MTPKYTLKKTLFAIPATLIVLLSAGYVYAHAGPANDAAVTACEEKERSQSCEYTGGHNDLYIGFCRYRFMTGDELICVRTEPIRKVDPDKDESADEHGEAKPAEPVS</sequence>
<name>A0A6S6TY58_9GAMM</name>
<feature type="region of interest" description="Disordered" evidence="1">
    <location>
        <begin position="86"/>
        <end position="107"/>
    </location>
</feature>
<accession>A0A6S6TY58</accession>
<evidence type="ECO:0000256" key="2">
    <source>
        <dbReference type="SAM" id="SignalP"/>
    </source>
</evidence>
<evidence type="ECO:0000313" key="3">
    <source>
        <dbReference type="EMBL" id="CAA6825542.1"/>
    </source>
</evidence>
<evidence type="ECO:0000256" key="1">
    <source>
        <dbReference type="SAM" id="MobiDB-lite"/>
    </source>
</evidence>
<gene>
    <name evidence="3" type="ORF">HELGO_WM61762</name>
</gene>
<evidence type="ECO:0008006" key="4">
    <source>
        <dbReference type="Google" id="ProtNLM"/>
    </source>
</evidence>
<dbReference type="EMBL" id="CACVAV010000402">
    <property type="protein sequence ID" value="CAA6825542.1"/>
    <property type="molecule type" value="Genomic_DNA"/>
</dbReference>
<protein>
    <recommendedName>
        <fullName evidence="4">DUF3551 domain-containing protein</fullName>
    </recommendedName>
</protein>
<proteinExistence type="predicted"/>
<feature type="chain" id="PRO_5027709646" description="DUF3551 domain-containing protein" evidence="2">
    <location>
        <begin position="32"/>
        <end position="107"/>
    </location>
</feature>
<organism evidence="3">
    <name type="scientific">uncultured Thiotrichaceae bacterium</name>
    <dbReference type="NCBI Taxonomy" id="298394"/>
    <lineage>
        <taxon>Bacteria</taxon>
        <taxon>Pseudomonadati</taxon>
        <taxon>Pseudomonadota</taxon>
        <taxon>Gammaproteobacteria</taxon>
        <taxon>Thiotrichales</taxon>
        <taxon>Thiotrichaceae</taxon>
        <taxon>environmental samples</taxon>
    </lineage>
</organism>
<feature type="compositionally biased region" description="Basic and acidic residues" evidence="1">
    <location>
        <begin position="95"/>
        <end position="107"/>
    </location>
</feature>